<accession>A0A1M4YA57</accession>
<dbReference type="EMBL" id="FQUE01000003">
    <property type="protein sequence ID" value="SHF02518.1"/>
    <property type="molecule type" value="Genomic_DNA"/>
</dbReference>
<proteinExistence type="predicted"/>
<sequence>MRIVIAAALAATLTGCAVPEVVQGRYVVAGVEADDMLKLRAGPGTGYIAVLGLPNGTEVFVDSCDPNGNTAWCRVTLDDGQGVTGYASKAYLRKL</sequence>
<dbReference type="Gene3D" id="2.30.30.40">
    <property type="entry name" value="SH3 Domains"/>
    <property type="match status" value="1"/>
</dbReference>
<feature type="domain" description="SH3b" evidence="1">
    <location>
        <begin position="37"/>
        <end position="92"/>
    </location>
</feature>
<evidence type="ECO:0000259" key="1">
    <source>
        <dbReference type="Pfam" id="PF08239"/>
    </source>
</evidence>
<dbReference type="PROSITE" id="PS51257">
    <property type="entry name" value="PROKAR_LIPOPROTEIN"/>
    <property type="match status" value="1"/>
</dbReference>
<evidence type="ECO:0000313" key="3">
    <source>
        <dbReference type="Proteomes" id="UP000183987"/>
    </source>
</evidence>
<gene>
    <name evidence="2" type="ORF">SAMN05444339_10348</name>
</gene>
<name>A0A1M4YA57_LOKAT</name>
<reference evidence="3" key="1">
    <citation type="submission" date="2016-11" db="EMBL/GenBank/DDBJ databases">
        <authorList>
            <person name="Varghese N."/>
            <person name="Submissions S."/>
        </authorList>
    </citation>
    <scope>NUCLEOTIDE SEQUENCE [LARGE SCALE GENOMIC DNA]</scope>
    <source>
        <strain evidence="3">DSM 29326</strain>
    </source>
</reference>
<protein>
    <submittedName>
        <fullName evidence="2">SH3 domain-containing protein</fullName>
    </submittedName>
</protein>
<keyword evidence="3" id="KW-1185">Reference proteome</keyword>
<dbReference type="Proteomes" id="UP000183987">
    <property type="component" value="Unassembled WGS sequence"/>
</dbReference>
<organism evidence="2 3">
    <name type="scientific">Loktanella atrilutea</name>
    <dbReference type="NCBI Taxonomy" id="366533"/>
    <lineage>
        <taxon>Bacteria</taxon>
        <taxon>Pseudomonadati</taxon>
        <taxon>Pseudomonadota</taxon>
        <taxon>Alphaproteobacteria</taxon>
        <taxon>Rhodobacterales</taxon>
        <taxon>Roseobacteraceae</taxon>
        <taxon>Loktanella</taxon>
    </lineage>
</organism>
<evidence type="ECO:0000313" key="2">
    <source>
        <dbReference type="EMBL" id="SHF02518.1"/>
    </source>
</evidence>
<dbReference type="STRING" id="366533.SAMN05444339_10348"/>
<dbReference type="Pfam" id="PF08239">
    <property type="entry name" value="SH3_3"/>
    <property type="match status" value="1"/>
</dbReference>
<dbReference type="AlphaFoldDB" id="A0A1M4YA57"/>
<dbReference type="RefSeq" id="WP_072856737.1">
    <property type="nucleotide sequence ID" value="NZ_FQUE01000003.1"/>
</dbReference>
<dbReference type="InterPro" id="IPR003646">
    <property type="entry name" value="SH3-like_bac-type"/>
</dbReference>
<dbReference type="OrthoDB" id="8451772at2"/>